<dbReference type="OrthoDB" id="424551at2759"/>
<accession>A0A6P9ESP1</accession>
<evidence type="ECO:0000259" key="13">
    <source>
        <dbReference type="PROSITE" id="PS51186"/>
    </source>
</evidence>
<evidence type="ECO:0000256" key="12">
    <source>
        <dbReference type="SAM" id="MobiDB-lite"/>
    </source>
</evidence>
<gene>
    <name evidence="15 16" type="primary">LOC109012095</name>
</gene>
<organism evidence="14 15">
    <name type="scientific">Juglans regia</name>
    <name type="common">English walnut</name>
    <dbReference type="NCBI Taxonomy" id="51240"/>
    <lineage>
        <taxon>Eukaryota</taxon>
        <taxon>Viridiplantae</taxon>
        <taxon>Streptophyta</taxon>
        <taxon>Embryophyta</taxon>
        <taxon>Tracheophyta</taxon>
        <taxon>Spermatophyta</taxon>
        <taxon>Magnoliopsida</taxon>
        <taxon>eudicotyledons</taxon>
        <taxon>Gunneridae</taxon>
        <taxon>Pentapetalae</taxon>
        <taxon>rosids</taxon>
        <taxon>fabids</taxon>
        <taxon>Fagales</taxon>
        <taxon>Juglandaceae</taxon>
        <taxon>Juglans</taxon>
    </lineage>
</organism>
<dbReference type="RefSeq" id="XP_035546894.1">
    <property type="nucleotide sequence ID" value="XM_035691001.1"/>
</dbReference>
<keyword evidence="7" id="KW-0808">Transferase</keyword>
<dbReference type="GO" id="GO:0043998">
    <property type="term" value="F:histone H2A acetyltransferase activity"/>
    <property type="evidence" value="ECO:0000318"/>
    <property type="project" value="GO_Central"/>
</dbReference>
<dbReference type="SUPFAM" id="SSF55729">
    <property type="entry name" value="Acyl-CoA N-acyltransferases (Nat)"/>
    <property type="match status" value="1"/>
</dbReference>
<name>A0A6P9ESP1_JUGRE</name>
<comment type="catalytic activity">
    <reaction evidence="11">
        <text>N-terminal L-seryl-[histone H4] + acetyl-CoA = N-terminal N(alpha)-acetyl-L-seryl-[histone H4] + CoA + H(+)</text>
        <dbReference type="Rhea" id="RHEA:50596"/>
        <dbReference type="Rhea" id="RHEA-COMP:12740"/>
        <dbReference type="Rhea" id="RHEA-COMP:12743"/>
        <dbReference type="ChEBI" id="CHEBI:15378"/>
        <dbReference type="ChEBI" id="CHEBI:57287"/>
        <dbReference type="ChEBI" id="CHEBI:57288"/>
        <dbReference type="ChEBI" id="CHEBI:64738"/>
        <dbReference type="ChEBI" id="CHEBI:83690"/>
        <dbReference type="EC" id="2.3.1.257"/>
    </reaction>
</comment>
<keyword evidence="6" id="KW-0963">Cytoplasm</keyword>
<dbReference type="InterPro" id="IPR016181">
    <property type="entry name" value="Acyl_CoA_acyltransferase"/>
</dbReference>
<dbReference type="Gene3D" id="3.40.630.30">
    <property type="match status" value="1"/>
</dbReference>
<feature type="domain" description="N-acetyltransferase" evidence="13">
    <location>
        <begin position="93"/>
        <end position="250"/>
    </location>
</feature>
<dbReference type="RefSeq" id="XP_035546893.1">
    <property type="nucleotide sequence ID" value="XM_035691000.1"/>
</dbReference>
<dbReference type="CDD" id="cd04301">
    <property type="entry name" value="NAT_SF"/>
    <property type="match status" value="1"/>
</dbReference>
<dbReference type="GO" id="GO:0005634">
    <property type="term" value="C:nucleus"/>
    <property type="evidence" value="ECO:0000318"/>
    <property type="project" value="GO_Central"/>
</dbReference>
<evidence type="ECO:0000256" key="5">
    <source>
        <dbReference type="ARBA" id="ARBA00015043"/>
    </source>
</evidence>
<dbReference type="PANTHER" id="PTHR20531:SF1">
    <property type="entry name" value="N-ALPHA-ACETYLTRANSFERASE 40"/>
    <property type="match status" value="1"/>
</dbReference>
<dbReference type="AlphaFoldDB" id="A0A6P9ESP1"/>
<dbReference type="GO" id="GO:1990189">
    <property type="term" value="F:protein N-terminal-serine acetyltransferase activity"/>
    <property type="evidence" value="ECO:0000318"/>
    <property type="project" value="GO_Central"/>
</dbReference>
<protein>
    <recommendedName>
        <fullName evidence="5">N-alpha-acetyltransferase 40</fullName>
        <ecNumber evidence="4">2.3.1.257</ecNumber>
    </recommendedName>
</protein>
<dbReference type="PANTHER" id="PTHR20531">
    <property type="entry name" value="N-ALPHA-ACETYLTRANSFERASE 40"/>
    <property type="match status" value="1"/>
</dbReference>
<dbReference type="EC" id="2.3.1.257" evidence="4"/>
<dbReference type="GO" id="GO:0010485">
    <property type="term" value="F:histone H4 acetyltransferase activity"/>
    <property type="evidence" value="ECO:0000318"/>
    <property type="project" value="GO_Central"/>
</dbReference>
<evidence type="ECO:0000256" key="4">
    <source>
        <dbReference type="ARBA" id="ARBA00012950"/>
    </source>
</evidence>
<evidence type="ECO:0000256" key="11">
    <source>
        <dbReference type="ARBA" id="ARBA00049524"/>
    </source>
</evidence>
<evidence type="ECO:0000313" key="15">
    <source>
        <dbReference type="RefSeq" id="XP_035546893.1"/>
    </source>
</evidence>
<sequence>MESKRLPSKHSNNNREKRVKRKEILEKKKAIDECIKSASADKDPLASFLPFRSYDRNGLSVHLKAECGDKLSFPIKQYIMSLLKDNMEEPYGSDWPTEEKVKRREMVVPEARYIFVHETPNECSYRTERERTYTNCIEDKGHIVGFVHYRFTLEEEIPVLYVYELQLEPRVQAKGLGKFLMQLIELVAHKNRMGAVMLTVQKANSLAMNFYLNKLRYVIAAVSPSRVDPLELRRVMKFFAKHLIMKPKQSWRSVTLFRSKACNKLWLINEPTTMYQQINIVILKPRRRNDSENDLGGSSYGPLMVAFAVQCWFNHSFSLLDIITRGGSCPLNHILLPLNSLNRYLTQNLSLLFHSNFLIWCVRV</sequence>
<comment type="catalytic activity">
    <reaction evidence="10">
        <text>N-terminal L-seryl-[histone H2A] + acetyl-CoA = N-terminal N(alpha)-acetyl-L-seryl-[histone H2A] + CoA + H(+)</text>
        <dbReference type="Rhea" id="RHEA:50600"/>
        <dbReference type="Rhea" id="RHEA-COMP:12742"/>
        <dbReference type="Rhea" id="RHEA-COMP:12744"/>
        <dbReference type="ChEBI" id="CHEBI:15378"/>
        <dbReference type="ChEBI" id="CHEBI:57287"/>
        <dbReference type="ChEBI" id="CHEBI:57288"/>
        <dbReference type="ChEBI" id="CHEBI:64738"/>
        <dbReference type="ChEBI" id="CHEBI:83690"/>
        <dbReference type="EC" id="2.3.1.257"/>
    </reaction>
</comment>
<evidence type="ECO:0000256" key="2">
    <source>
        <dbReference type="ARBA" id="ARBA00004496"/>
    </source>
</evidence>
<evidence type="ECO:0000313" key="14">
    <source>
        <dbReference type="Proteomes" id="UP000235220"/>
    </source>
</evidence>
<dbReference type="InterPro" id="IPR000182">
    <property type="entry name" value="GNAT_dom"/>
</dbReference>
<evidence type="ECO:0000256" key="1">
    <source>
        <dbReference type="ARBA" id="ARBA00004123"/>
    </source>
</evidence>
<keyword evidence="14" id="KW-1185">Reference proteome</keyword>
<evidence type="ECO:0000313" key="16">
    <source>
        <dbReference type="RefSeq" id="XP_035546894.1"/>
    </source>
</evidence>
<feature type="region of interest" description="Disordered" evidence="12">
    <location>
        <begin position="1"/>
        <end position="22"/>
    </location>
</feature>
<dbReference type="GO" id="GO:0005737">
    <property type="term" value="C:cytoplasm"/>
    <property type="evidence" value="ECO:0007669"/>
    <property type="project" value="UniProtKB-SubCell"/>
</dbReference>
<comment type="subcellular location">
    <subcellularLocation>
        <location evidence="2">Cytoplasm</location>
    </subcellularLocation>
    <subcellularLocation>
        <location evidence="1">Nucleus</location>
    </subcellularLocation>
</comment>
<dbReference type="Proteomes" id="UP000235220">
    <property type="component" value="Chromosome 6"/>
</dbReference>
<comment type="similarity">
    <text evidence="3">Belongs to the acetyltransferase family. NAA40 subfamily.</text>
</comment>
<evidence type="ECO:0000256" key="3">
    <source>
        <dbReference type="ARBA" id="ARBA00008870"/>
    </source>
</evidence>
<keyword evidence="8" id="KW-0539">Nucleus</keyword>
<evidence type="ECO:0000256" key="7">
    <source>
        <dbReference type="ARBA" id="ARBA00022679"/>
    </source>
</evidence>
<dbReference type="PROSITE" id="PS51186">
    <property type="entry name" value="GNAT"/>
    <property type="match status" value="1"/>
</dbReference>
<evidence type="ECO:0000256" key="10">
    <source>
        <dbReference type="ARBA" id="ARBA00047821"/>
    </source>
</evidence>
<dbReference type="InterPro" id="IPR039949">
    <property type="entry name" value="NAA40"/>
</dbReference>
<evidence type="ECO:0000256" key="9">
    <source>
        <dbReference type="ARBA" id="ARBA00023315"/>
    </source>
</evidence>
<evidence type="ECO:0000256" key="8">
    <source>
        <dbReference type="ARBA" id="ARBA00023242"/>
    </source>
</evidence>
<reference evidence="15 16" key="1">
    <citation type="submission" date="2025-04" db="UniProtKB">
        <authorList>
            <consortium name="RefSeq"/>
        </authorList>
    </citation>
    <scope>IDENTIFICATION</scope>
    <source>
        <tissue evidence="15 16">Leaves</tissue>
    </source>
</reference>
<dbReference type="GeneID" id="109012095"/>
<keyword evidence="9" id="KW-0012">Acyltransferase</keyword>
<proteinExistence type="inferred from homology"/>
<evidence type="ECO:0000256" key="6">
    <source>
        <dbReference type="ARBA" id="ARBA00022490"/>
    </source>
</evidence>
<dbReference type="Pfam" id="PF00583">
    <property type="entry name" value="Acetyltransf_1"/>
    <property type="match status" value="1"/>
</dbReference>